<sequence>MIKIKYFIAALMAAITLNSCSDMFDDGSNRYITNPSLDDKVDSMFYINGILKGVQQAIDQNVLINELRGDLLTITKDASTDLQKLASFDYSGTNKYDSAYVYYRIINNCNYYIAHRDTTLITGSSEVAMKEYAEAKAIRAWAYLQLTHNYGKVPFYTKPLTDIAGIENAASSEKKDINGITAELAPDLEQYVDLPVPNWGNFDAGTNDAGNNKTVNTAKMMIPVRLILADLYLESGNYAKAVEHYFNYLKKNKETVKNYLARPTYSPDYNSYPTSLKNGYYCMVSNTSDWKSRYINDLETDTYVAMATNKLRGEITALPGLFGYNYYTSSDGTEVNEKISLEPTNAYMNLSNSQDFYYANGNGNGSSEFNIKNLIFAKASIGDMRYHSSYERVKFSTQVELTKVILKYYNANITLYRTAGIYLKLAEAVNRMGHPDVAFAVLKDGWNHTLEEDTTYMTQEGIKFLKTTLPFLTPENRVVFNDESETNGMSLGNQGIHARGAGFTMGNGSGYQFQNEIDKKLAQLGHAYPANATAEDSLRINQDCVEDLLCDEMALELAWEGSRYGDLCRIARHKNTDSYWGTNYGSLWLRDKLAFKNLSIDLSNPENWFMPFK</sequence>
<dbReference type="OrthoDB" id="5694214at2"/>
<organism evidence="2 3">
    <name type="scientific">Segatella hominis</name>
    <dbReference type="NCBI Taxonomy" id="2518605"/>
    <lineage>
        <taxon>Bacteria</taxon>
        <taxon>Pseudomonadati</taxon>
        <taxon>Bacteroidota</taxon>
        <taxon>Bacteroidia</taxon>
        <taxon>Bacteroidales</taxon>
        <taxon>Prevotellaceae</taxon>
        <taxon>Segatella</taxon>
    </lineage>
</organism>
<keyword evidence="3" id="KW-1185">Reference proteome</keyword>
<keyword evidence="1" id="KW-0732">Signal</keyword>
<accession>A0A4Y8VQR9</accession>
<dbReference type="GeneID" id="302994678"/>
<evidence type="ECO:0000313" key="3">
    <source>
        <dbReference type="Proteomes" id="UP000297872"/>
    </source>
</evidence>
<dbReference type="RefSeq" id="WP_134843002.1">
    <property type="nucleotide sequence ID" value="NZ_SGVY01000009.1"/>
</dbReference>
<feature type="signal peptide" evidence="1">
    <location>
        <begin position="1"/>
        <end position="24"/>
    </location>
</feature>
<comment type="caution">
    <text evidence="2">The sequence shown here is derived from an EMBL/GenBank/DDBJ whole genome shotgun (WGS) entry which is preliminary data.</text>
</comment>
<dbReference type="InterPro" id="IPR011990">
    <property type="entry name" value="TPR-like_helical_dom_sf"/>
</dbReference>
<protein>
    <submittedName>
        <fullName evidence="2">RagB/SusD family nutrient uptake outer membrane protein</fullName>
    </submittedName>
</protein>
<dbReference type="Gene3D" id="1.25.40.390">
    <property type="match status" value="1"/>
</dbReference>
<proteinExistence type="predicted"/>
<dbReference type="AlphaFoldDB" id="A0A4Y8VQR9"/>
<dbReference type="Proteomes" id="UP000297872">
    <property type="component" value="Unassembled WGS sequence"/>
</dbReference>
<feature type="chain" id="PRO_5021387806" evidence="1">
    <location>
        <begin position="25"/>
        <end position="613"/>
    </location>
</feature>
<evidence type="ECO:0000256" key="1">
    <source>
        <dbReference type="SAM" id="SignalP"/>
    </source>
</evidence>
<gene>
    <name evidence="2" type="ORF">EXN75_05130</name>
</gene>
<name>A0A4Y8VQR9_9BACT</name>
<evidence type="ECO:0000313" key="2">
    <source>
        <dbReference type="EMBL" id="TFH82929.1"/>
    </source>
</evidence>
<reference evidence="2 3" key="1">
    <citation type="submission" date="2019-02" db="EMBL/GenBank/DDBJ databases">
        <title>Draft Genome Sequence of the Prevotella sp. BCRC 81118, Isolated from Human Feces.</title>
        <authorList>
            <person name="Huang C.-H."/>
        </authorList>
    </citation>
    <scope>NUCLEOTIDE SEQUENCE [LARGE SCALE GENOMIC DNA]</scope>
    <source>
        <strain evidence="2 3">BCRC 81118</strain>
    </source>
</reference>
<dbReference type="EMBL" id="SGVY01000009">
    <property type="protein sequence ID" value="TFH82929.1"/>
    <property type="molecule type" value="Genomic_DNA"/>
</dbReference>
<dbReference type="SUPFAM" id="SSF48452">
    <property type="entry name" value="TPR-like"/>
    <property type="match status" value="1"/>
</dbReference>